<reference evidence="2" key="1">
    <citation type="submission" date="2016-11" db="UniProtKB">
        <authorList>
            <consortium name="WormBaseParasite"/>
        </authorList>
    </citation>
    <scope>IDENTIFICATION</scope>
    <source>
        <strain evidence="2">KR3021</strain>
    </source>
</reference>
<organism evidence="1 2">
    <name type="scientific">Rhabditophanes sp. KR3021</name>
    <dbReference type="NCBI Taxonomy" id="114890"/>
    <lineage>
        <taxon>Eukaryota</taxon>
        <taxon>Metazoa</taxon>
        <taxon>Ecdysozoa</taxon>
        <taxon>Nematoda</taxon>
        <taxon>Chromadorea</taxon>
        <taxon>Rhabditida</taxon>
        <taxon>Tylenchina</taxon>
        <taxon>Panagrolaimomorpha</taxon>
        <taxon>Strongyloidoidea</taxon>
        <taxon>Alloionematidae</taxon>
        <taxon>Rhabditophanes</taxon>
    </lineage>
</organism>
<sequence>MATDHGIIGAAIEILEFIEKLSLGTLPFLQTITIILTHNHLGPPDGMEVHRHGEAHPGRPLLKIVHHGKEVVHRGKEVVHHGKAVVVHLGKEAVHHGRVAVAHSGLKVVVGK</sequence>
<proteinExistence type="predicted"/>
<name>A0AC35UI39_9BILA</name>
<dbReference type="WBParaSite" id="RSKR_0001176400.1">
    <property type="protein sequence ID" value="RSKR_0001176400.1"/>
    <property type="gene ID" value="RSKR_0001176400"/>
</dbReference>
<accession>A0AC35UI39</accession>
<dbReference type="Proteomes" id="UP000095286">
    <property type="component" value="Unplaced"/>
</dbReference>
<evidence type="ECO:0000313" key="1">
    <source>
        <dbReference type="Proteomes" id="UP000095286"/>
    </source>
</evidence>
<evidence type="ECO:0000313" key="2">
    <source>
        <dbReference type="WBParaSite" id="RSKR_0001176400.1"/>
    </source>
</evidence>
<protein>
    <submittedName>
        <fullName evidence="2">Uncharacterized protein</fullName>
    </submittedName>
</protein>